<dbReference type="SUPFAM" id="SSF57716">
    <property type="entry name" value="Glucocorticoid receptor-like (DNA-binding domain)"/>
    <property type="match status" value="1"/>
</dbReference>
<keyword evidence="8" id="KW-0539">Nucleus</keyword>
<keyword evidence="6" id="KW-0804">Transcription</keyword>
<accession>A0AAN5CU57</accession>
<evidence type="ECO:0008006" key="13">
    <source>
        <dbReference type="Google" id="ProtNLM"/>
    </source>
</evidence>
<keyword evidence="5" id="KW-0238">DNA-binding</keyword>
<dbReference type="InterPro" id="IPR000536">
    <property type="entry name" value="Nucl_hrmn_rcpt_lig-bd"/>
</dbReference>
<dbReference type="PANTHER" id="PTHR46011:SF6">
    <property type="entry name" value="HIGH ZINC ACTIVATED NUCLEAR RECEPTOR PROTEIN"/>
    <property type="match status" value="1"/>
</dbReference>
<dbReference type="GO" id="GO:0043565">
    <property type="term" value="F:sequence-specific DNA binding"/>
    <property type="evidence" value="ECO:0007669"/>
    <property type="project" value="InterPro"/>
</dbReference>
<evidence type="ECO:0000256" key="3">
    <source>
        <dbReference type="ARBA" id="ARBA00022833"/>
    </source>
</evidence>
<evidence type="ECO:0000313" key="12">
    <source>
        <dbReference type="Proteomes" id="UP001328107"/>
    </source>
</evidence>
<dbReference type="SMART" id="SM00430">
    <property type="entry name" value="HOLI"/>
    <property type="match status" value="1"/>
</dbReference>
<evidence type="ECO:0000256" key="5">
    <source>
        <dbReference type="ARBA" id="ARBA00023125"/>
    </source>
</evidence>
<gene>
    <name evidence="11" type="ORF">PMAYCL1PPCAC_20854</name>
</gene>
<keyword evidence="12" id="KW-1185">Reference proteome</keyword>
<feature type="domain" description="NR LBD" evidence="10">
    <location>
        <begin position="112"/>
        <end position="370"/>
    </location>
</feature>
<dbReference type="GO" id="GO:0005634">
    <property type="term" value="C:nucleus"/>
    <property type="evidence" value="ECO:0007669"/>
    <property type="project" value="TreeGrafter"/>
</dbReference>
<keyword evidence="2" id="KW-0863">Zinc-finger</keyword>
<keyword evidence="7" id="KW-0675">Receptor</keyword>
<dbReference type="Proteomes" id="UP001328107">
    <property type="component" value="Unassembled WGS sequence"/>
</dbReference>
<dbReference type="GO" id="GO:0003700">
    <property type="term" value="F:DNA-binding transcription factor activity"/>
    <property type="evidence" value="ECO:0007669"/>
    <property type="project" value="InterPro"/>
</dbReference>
<proteinExistence type="predicted"/>
<reference evidence="12" key="1">
    <citation type="submission" date="2022-10" db="EMBL/GenBank/DDBJ databases">
        <title>Genome assembly of Pristionchus species.</title>
        <authorList>
            <person name="Yoshida K."/>
            <person name="Sommer R.J."/>
        </authorList>
    </citation>
    <scope>NUCLEOTIDE SEQUENCE [LARGE SCALE GENOMIC DNA]</scope>
    <source>
        <strain evidence="12">RS5460</strain>
    </source>
</reference>
<evidence type="ECO:0000256" key="1">
    <source>
        <dbReference type="ARBA" id="ARBA00022723"/>
    </source>
</evidence>
<dbReference type="Pfam" id="PF00104">
    <property type="entry name" value="Hormone_recep"/>
    <property type="match status" value="1"/>
</dbReference>
<dbReference type="Gene3D" id="1.10.565.10">
    <property type="entry name" value="Retinoid X Receptor"/>
    <property type="match status" value="1"/>
</dbReference>
<feature type="non-terminal residue" evidence="11">
    <location>
        <position position="370"/>
    </location>
</feature>
<evidence type="ECO:0000259" key="10">
    <source>
        <dbReference type="PROSITE" id="PS51843"/>
    </source>
</evidence>
<evidence type="ECO:0000256" key="6">
    <source>
        <dbReference type="ARBA" id="ARBA00023163"/>
    </source>
</evidence>
<dbReference type="PROSITE" id="PS51843">
    <property type="entry name" value="NR_LBD"/>
    <property type="match status" value="1"/>
</dbReference>
<name>A0AAN5CU57_9BILA</name>
<dbReference type="InterPro" id="IPR001628">
    <property type="entry name" value="Znf_hrmn_rcpt"/>
</dbReference>
<sequence length="370" mass="43277">MECLICCEPIRHARLGVNACRACAAFYKRNSISKIPLKCKGGKRTCSERNRKTNCRLCRFMRFREIMEKAVGNSNAETEESTSTEDIVSLKQGRISSFINHESFYDAEPSTSTTPLMYRLRKGYSLMCLIRYSGELAKRTITDPENEIHVSGLVLVPAKYSTYMEHENLRKQAMKAFASLAFEDFRHLDEESKDFIIKTSHDVMNALDASYRTAHHFPEDANVRSPGYTTYLRGVQDLDRFFADCTDDVDKETVISELERRFDRSLNKCRKYYKKVKPTDVEFVALLGLSVWNDEIANINEKMLQLSMRNRSMIMKEMHVYYSEQGNFEYAYRIGQLFCALVNFQNNKLKLDEEFHLYRLMNMFNDYYDK</sequence>
<dbReference type="InterPro" id="IPR013088">
    <property type="entry name" value="Znf_NHR/GATA"/>
</dbReference>
<evidence type="ECO:0000313" key="11">
    <source>
        <dbReference type="EMBL" id="GMR50659.1"/>
    </source>
</evidence>
<dbReference type="EMBL" id="BTRK01000004">
    <property type="protein sequence ID" value="GMR50659.1"/>
    <property type="molecule type" value="Genomic_DNA"/>
</dbReference>
<protein>
    <recommendedName>
        <fullName evidence="13">Nuclear receptor</fullName>
    </recommendedName>
</protein>
<dbReference type="Gene3D" id="3.30.50.10">
    <property type="entry name" value="Erythroid Transcription Factor GATA-1, subunit A"/>
    <property type="match status" value="1"/>
</dbReference>
<dbReference type="Pfam" id="PF00105">
    <property type="entry name" value="zf-C4"/>
    <property type="match status" value="1"/>
</dbReference>
<dbReference type="PANTHER" id="PTHR46011">
    <property type="entry name" value="NUCLEAR HORMONE RECEPTOR FAMILY MEMBER NHR-86-RELATED"/>
    <property type="match status" value="1"/>
</dbReference>
<dbReference type="SUPFAM" id="SSF48508">
    <property type="entry name" value="Nuclear receptor ligand-binding domain"/>
    <property type="match status" value="1"/>
</dbReference>
<evidence type="ECO:0000256" key="8">
    <source>
        <dbReference type="ARBA" id="ARBA00023242"/>
    </source>
</evidence>
<keyword evidence="1" id="KW-0479">Metal-binding</keyword>
<evidence type="ECO:0000256" key="2">
    <source>
        <dbReference type="ARBA" id="ARBA00022771"/>
    </source>
</evidence>
<organism evidence="11 12">
    <name type="scientific">Pristionchus mayeri</name>
    <dbReference type="NCBI Taxonomy" id="1317129"/>
    <lineage>
        <taxon>Eukaryota</taxon>
        <taxon>Metazoa</taxon>
        <taxon>Ecdysozoa</taxon>
        <taxon>Nematoda</taxon>
        <taxon>Chromadorea</taxon>
        <taxon>Rhabditida</taxon>
        <taxon>Rhabditina</taxon>
        <taxon>Diplogasteromorpha</taxon>
        <taxon>Diplogasteroidea</taxon>
        <taxon>Neodiplogasteridae</taxon>
        <taxon>Pristionchus</taxon>
    </lineage>
</organism>
<comment type="caution">
    <text evidence="11">The sequence shown here is derived from an EMBL/GenBank/DDBJ whole genome shotgun (WGS) entry which is preliminary data.</text>
</comment>
<evidence type="ECO:0000256" key="4">
    <source>
        <dbReference type="ARBA" id="ARBA00023015"/>
    </source>
</evidence>
<dbReference type="SMART" id="SM00399">
    <property type="entry name" value="ZnF_C4"/>
    <property type="match status" value="1"/>
</dbReference>
<evidence type="ECO:0000256" key="7">
    <source>
        <dbReference type="ARBA" id="ARBA00023170"/>
    </source>
</evidence>
<dbReference type="GO" id="GO:0008270">
    <property type="term" value="F:zinc ion binding"/>
    <property type="evidence" value="ECO:0007669"/>
    <property type="project" value="UniProtKB-KW"/>
</dbReference>
<dbReference type="AlphaFoldDB" id="A0AAN5CU57"/>
<keyword evidence="4" id="KW-0805">Transcription regulation</keyword>
<dbReference type="PROSITE" id="PS51030">
    <property type="entry name" value="NUCLEAR_REC_DBD_2"/>
    <property type="match status" value="1"/>
</dbReference>
<dbReference type="InterPro" id="IPR035500">
    <property type="entry name" value="NHR-like_dom_sf"/>
</dbReference>
<keyword evidence="3" id="KW-0862">Zinc</keyword>
<feature type="domain" description="Nuclear receptor" evidence="9">
    <location>
        <begin position="1"/>
        <end position="80"/>
    </location>
</feature>
<evidence type="ECO:0000259" key="9">
    <source>
        <dbReference type="PROSITE" id="PS51030"/>
    </source>
</evidence>